<protein>
    <submittedName>
        <fullName evidence="1">Uncharacterized protein</fullName>
    </submittedName>
</protein>
<dbReference type="EMBL" id="BTGU01000087">
    <property type="protein sequence ID" value="GMN59403.1"/>
    <property type="molecule type" value="Genomic_DNA"/>
</dbReference>
<proteinExistence type="predicted"/>
<reference evidence="1" key="1">
    <citation type="submission" date="2023-07" db="EMBL/GenBank/DDBJ databases">
        <title>draft genome sequence of fig (Ficus carica).</title>
        <authorList>
            <person name="Takahashi T."/>
            <person name="Nishimura K."/>
        </authorList>
    </citation>
    <scope>NUCLEOTIDE SEQUENCE</scope>
</reference>
<dbReference type="Proteomes" id="UP001187192">
    <property type="component" value="Unassembled WGS sequence"/>
</dbReference>
<keyword evidence="2" id="KW-1185">Reference proteome</keyword>
<sequence length="130" mass="15281">MAKFDRWNWDCSRNNQGWENNSNIEKPWIDIQPQDTEPPPEFQRNHLKPLGVRQQWCNNFKSLKTTFPTIDVSTPNMEHCHLEEPKPILEHLEMFEDDSRSKEGTFDLVHEENSLEKVLGAQHSLPSSII</sequence>
<evidence type="ECO:0000313" key="2">
    <source>
        <dbReference type="Proteomes" id="UP001187192"/>
    </source>
</evidence>
<gene>
    <name evidence="1" type="ORF">TIFTF001_028494</name>
</gene>
<dbReference type="AlphaFoldDB" id="A0AA88IWL8"/>
<accession>A0AA88IWL8</accession>
<evidence type="ECO:0000313" key="1">
    <source>
        <dbReference type="EMBL" id="GMN59403.1"/>
    </source>
</evidence>
<organism evidence="1 2">
    <name type="scientific">Ficus carica</name>
    <name type="common">Common fig</name>
    <dbReference type="NCBI Taxonomy" id="3494"/>
    <lineage>
        <taxon>Eukaryota</taxon>
        <taxon>Viridiplantae</taxon>
        <taxon>Streptophyta</taxon>
        <taxon>Embryophyta</taxon>
        <taxon>Tracheophyta</taxon>
        <taxon>Spermatophyta</taxon>
        <taxon>Magnoliopsida</taxon>
        <taxon>eudicotyledons</taxon>
        <taxon>Gunneridae</taxon>
        <taxon>Pentapetalae</taxon>
        <taxon>rosids</taxon>
        <taxon>fabids</taxon>
        <taxon>Rosales</taxon>
        <taxon>Moraceae</taxon>
        <taxon>Ficeae</taxon>
        <taxon>Ficus</taxon>
    </lineage>
</organism>
<name>A0AA88IWL8_FICCA</name>
<comment type="caution">
    <text evidence="1">The sequence shown here is derived from an EMBL/GenBank/DDBJ whole genome shotgun (WGS) entry which is preliminary data.</text>
</comment>